<evidence type="ECO:0000313" key="2">
    <source>
        <dbReference type="EMBL" id="GAA2105904.1"/>
    </source>
</evidence>
<dbReference type="Proteomes" id="UP001500897">
    <property type="component" value="Unassembled WGS sequence"/>
</dbReference>
<protein>
    <submittedName>
        <fullName evidence="2">Uncharacterized protein</fullName>
    </submittedName>
</protein>
<evidence type="ECO:0000313" key="3">
    <source>
        <dbReference type="Proteomes" id="UP001500897"/>
    </source>
</evidence>
<reference evidence="2 3" key="1">
    <citation type="journal article" date="2019" name="Int. J. Syst. Evol. Microbiol.">
        <title>The Global Catalogue of Microorganisms (GCM) 10K type strain sequencing project: providing services to taxonomists for standard genome sequencing and annotation.</title>
        <authorList>
            <consortium name="The Broad Institute Genomics Platform"/>
            <consortium name="The Broad Institute Genome Sequencing Center for Infectious Disease"/>
            <person name="Wu L."/>
            <person name="Ma J."/>
        </authorList>
    </citation>
    <scope>NUCLEOTIDE SEQUENCE [LARGE SCALE GENOMIC DNA]</scope>
    <source>
        <strain evidence="2 3">JCM 14559</strain>
    </source>
</reference>
<sequence>MSTWHPPAPPGLHTGPLRKRSVVGLWLEFCLQWFWTPVRYFVLDGGWGLTLPPSRYRLERRGTREEWEASLDRVLDVLIRYAQEEVERRREKNDSGKYPCGFVGPSLVPTITLSRGSYRGIGLEGLAAVAARRGWQVRWETARFQYVGLFQAQPQQPQPQGYQQPYQQPQGYQQQYPQQQPNPYQQQPGQWG</sequence>
<comment type="caution">
    <text evidence="2">The sequence shown here is derived from an EMBL/GenBank/DDBJ whole genome shotgun (WGS) entry which is preliminary data.</text>
</comment>
<dbReference type="EMBL" id="BAAANS010000029">
    <property type="protein sequence ID" value="GAA2105904.1"/>
    <property type="molecule type" value="Genomic_DNA"/>
</dbReference>
<accession>A0ABN2X664</accession>
<evidence type="ECO:0000256" key="1">
    <source>
        <dbReference type="SAM" id="MobiDB-lite"/>
    </source>
</evidence>
<proteinExistence type="predicted"/>
<name>A0ABN2X664_9ACTN</name>
<gene>
    <name evidence="2" type="ORF">GCM10009759_43480</name>
</gene>
<dbReference type="RefSeq" id="WP_344554129.1">
    <property type="nucleotide sequence ID" value="NZ_BAAANS010000029.1"/>
</dbReference>
<organism evidence="2 3">
    <name type="scientific">Kitasatospora saccharophila</name>
    <dbReference type="NCBI Taxonomy" id="407973"/>
    <lineage>
        <taxon>Bacteria</taxon>
        <taxon>Bacillati</taxon>
        <taxon>Actinomycetota</taxon>
        <taxon>Actinomycetes</taxon>
        <taxon>Kitasatosporales</taxon>
        <taxon>Streptomycetaceae</taxon>
        <taxon>Kitasatospora</taxon>
    </lineage>
</organism>
<feature type="region of interest" description="Disordered" evidence="1">
    <location>
        <begin position="155"/>
        <end position="192"/>
    </location>
</feature>
<keyword evidence="3" id="KW-1185">Reference proteome</keyword>